<dbReference type="SMART" id="SM00482">
    <property type="entry name" value="POLAc"/>
    <property type="match status" value="1"/>
</dbReference>
<dbReference type="OrthoDB" id="2320933at2759"/>
<dbReference type="InterPro" id="IPR043502">
    <property type="entry name" value="DNA/RNA_pol_sf"/>
</dbReference>
<keyword evidence="4" id="KW-1185">Reference proteome</keyword>
<dbReference type="GeneTree" id="ENSGT00940000159015"/>
<dbReference type="InterPro" id="IPR001098">
    <property type="entry name" value="DNA-dir_DNA_pol_A_palm_dom"/>
</dbReference>
<dbReference type="PANTHER" id="PTHR10133:SF27">
    <property type="entry name" value="DNA POLYMERASE NU"/>
    <property type="match status" value="1"/>
</dbReference>
<keyword evidence="1" id="KW-0235">DNA replication</keyword>
<dbReference type="Pfam" id="PF18049">
    <property type="entry name" value="DNA_pol_P_Exo"/>
    <property type="match status" value="1"/>
</dbReference>
<proteinExistence type="predicted"/>
<feature type="domain" description="DNA-directed DNA polymerase family A palm" evidence="2">
    <location>
        <begin position="548"/>
        <end position="752"/>
    </location>
</feature>
<accession>A0A8C5LW67</accession>
<dbReference type="InterPro" id="IPR040940">
    <property type="entry name" value="DNA_pol_P_Exo"/>
</dbReference>
<dbReference type="InterPro" id="IPR036397">
    <property type="entry name" value="RNaseH_sf"/>
</dbReference>
<dbReference type="FunFam" id="1.10.150.20:FF:000002">
    <property type="entry name" value="DNA polymerase I"/>
    <property type="match status" value="1"/>
</dbReference>
<protein>
    <submittedName>
        <fullName evidence="3">DNA polymerase nu</fullName>
    </submittedName>
</protein>
<dbReference type="SUPFAM" id="SSF56672">
    <property type="entry name" value="DNA/RNA polymerases"/>
    <property type="match status" value="1"/>
</dbReference>
<dbReference type="Ensembl" id="ENSLLET00000004300.1">
    <property type="protein sequence ID" value="ENSLLEP00000004106.1"/>
    <property type="gene ID" value="ENSLLEG00000002648.1"/>
</dbReference>
<dbReference type="Gene3D" id="3.30.70.370">
    <property type="match status" value="1"/>
</dbReference>
<reference evidence="3" key="2">
    <citation type="submission" date="2025-09" db="UniProtKB">
        <authorList>
            <consortium name="Ensembl"/>
        </authorList>
    </citation>
    <scope>IDENTIFICATION</scope>
</reference>
<dbReference type="Pfam" id="PF00476">
    <property type="entry name" value="DNA_pol_A"/>
    <property type="match status" value="1"/>
</dbReference>
<dbReference type="GO" id="GO:0006261">
    <property type="term" value="P:DNA-templated DNA replication"/>
    <property type="evidence" value="ECO:0007669"/>
    <property type="project" value="InterPro"/>
</dbReference>
<sequence>MEKYRQEFGVYNYQEPLSNIAGRIMAALKTDSSHKATCDKFAEQFDVGYFSRKIVVSAADNVEHKWMCDGSAERFCSSDLTLNESRFMRKTLQQEARPSYPDITLPNNPAAKHHGRSTPWSSCVTSLVVEKEKMFNDIEENHESFLQKLSNFHPEGGRTCLPQLSQEQQICDIWSVKQEEKCMLLEEIKRAEAVIITMMYQDGSTQLNPSKDLSVIVDGIVISVRSQEDPLYCESVNIDRVISKTKYFYITIGNKAFSKTDVSQSTFSRNLLLSVLQRNKPAICFNAKDFLRTVLSAKHVSWKNVLKSVLFDPSIAGWLLNPEDCSPSFQHLVKTYCEKLNIDSESNASHSQHQDICSSLDALNELMMNLQTKLLSEGLWTLFCTIELPLISILAVMENQKVQVNQEELKRTSELIGIYLKELEHDAYTAAGEKFKVTSSKDLREILFDKLRLHLQCKSKLPRTSQRQFPSTAETVLHQLQDLHPLPKIILEFRQGHVSSTWNQTGTVSGRLSAKHPNIQGVPKLPVQISKPQYIQGKDRENVTVNPRSMFTSAEGYTFLAADFSQVELRLIAHFSSDPELLKLFQGTSSTDVFTKLASQWKDIAVENVTQVDREQAKRVSYSVIYGAGKDRLAECLGVTPIEANAFIARFLQKYKLSEFTQSVIHQCHQNEFVISVMGRKRPLPKINAQNYILRAQAERQAVNFVIQGSAADLCKMAMIKISASIASSSDLTARLIAQIHDELLFEVEDSQIDEFAALVKGIMESLQHVKGIELKVPLKVTLSSGKSWGCMTELQGKNGSFIKNDTSEGTNRHNYRIN</sequence>
<dbReference type="InterPro" id="IPR002298">
    <property type="entry name" value="DNA_polymerase_A"/>
</dbReference>
<organism evidence="3 4">
    <name type="scientific">Leptobrachium leishanense</name>
    <name type="common">Leishan spiny toad</name>
    <dbReference type="NCBI Taxonomy" id="445787"/>
    <lineage>
        <taxon>Eukaryota</taxon>
        <taxon>Metazoa</taxon>
        <taxon>Chordata</taxon>
        <taxon>Craniata</taxon>
        <taxon>Vertebrata</taxon>
        <taxon>Euteleostomi</taxon>
        <taxon>Amphibia</taxon>
        <taxon>Batrachia</taxon>
        <taxon>Anura</taxon>
        <taxon>Pelobatoidea</taxon>
        <taxon>Megophryidae</taxon>
        <taxon>Leptobrachium</taxon>
    </lineage>
</organism>
<dbReference type="Gene3D" id="3.30.420.10">
    <property type="entry name" value="Ribonuclease H-like superfamily/Ribonuclease H"/>
    <property type="match status" value="1"/>
</dbReference>
<dbReference type="PANTHER" id="PTHR10133">
    <property type="entry name" value="DNA POLYMERASE I"/>
    <property type="match status" value="1"/>
</dbReference>
<gene>
    <name evidence="3" type="primary">POLN</name>
</gene>
<dbReference type="CDD" id="cd08638">
    <property type="entry name" value="DNA_pol_A_theta"/>
    <property type="match status" value="1"/>
</dbReference>
<dbReference type="GO" id="GO:0006302">
    <property type="term" value="P:double-strand break repair"/>
    <property type="evidence" value="ECO:0007669"/>
    <property type="project" value="TreeGrafter"/>
</dbReference>
<dbReference type="PRINTS" id="PR00868">
    <property type="entry name" value="DNAPOLI"/>
</dbReference>
<dbReference type="GO" id="GO:0003887">
    <property type="term" value="F:DNA-directed DNA polymerase activity"/>
    <property type="evidence" value="ECO:0007669"/>
    <property type="project" value="InterPro"/>
</dbReference>
<dbReference type="Proteomes" id="UP000694569">
    <property type="component" value="Unplaced"/>
</dbReference>
<dbReference type="Gene3D" id="1.20.1060.10">
    <property type="entry name" value="Taq DNA Polymerase, Chain T, domain 4"/>
    <property type="match status" value="1"/>
</dbReference>
<name>A0A8C5LW67_9ANUR</name>
<dbReference type="GO" id="GO:0003677">
    <property type="term" value="F:DNA binding"/>
    <property type="evidence" value="ECO:0007669"/>
    <property type="project" value="InterPro"/>
</dbReference>
<evidence type="ECO:0000259" key="2">
    <source>
        <dbReference type="SMART" id="SM00482"/>
    </source>
</evidence>
<evidence type="ECO:0000313" key="3">
    <source>
        <dbReference type="Ensembl" id="ENSLLEP00000004106.1"/>
    </source>
</evidence>
<evidence type="ECO:0000256" key="1">
    <source>
        <dbReference type="ARBA" id="ARBA00022705"/>
    </source>
</evidence>
<dbReference type="AlphaFoldDB" id="A0A8C5LW67"/>
<evidence type="ECO:0000313" key="4">
    <source>
        <dbReference type="Proteomes" id="UP000694569"/>
    </source>
</evidence>
<dbReference type="Gene3D" id="1.10.150.20">
    <property type="entry name" value="5' to 3' exonuclease, C-terminal subdomain"/>
    <property type="match status" value="1"/>
</dbReference>
<reference evidence="3" key="1">
    <citation type="submission" date="2025-08" db="UniProtKB">
        <authorList>
            <consortium name="Ensembl"/>
        </authorList>
    </citation>
    <scope>IDENTIFICATION</scope>
</reference>